<evidence type="ECO:0000256" key="2">
    <source>
        <dbReference type="ARBA" id="ARBA00022692"/>
    </source>
</evidence>
<evidence type="ECO:0000256" key="5">
    <source>
        <dbReference type="SAM" id="Phobius"/>
    </source>
</evidence>
<feature type="transmembrane region" description="Helical" evidence="5">
    <location>
        <begin position="133"/>
        <end position="154"/>
    </location>
</feature>
<comment type="caution">
    <text evidence="6">The sequence shown here is derived from an EMBL/GenBank/DDBJ whole genome shotgun (WGS) entry which is preliminary data.</text>
</comment>
<proteinExistence type="predicted"/>
<evidence type="ECO:0000256" key="4">
    <source>
        <dbReference type="ARBA" id="ARBA00023136"/>
    </source>
</evidence>
<evidence type="ECO:0000313" key="6">
    <source>
        <dbReference type="EMBL" id="RKF18333.1"/>
    </source>
</evidence>
<dbReference type="Proteomes" id="UP000284395">
    <property type="component" value="Unassembled WGS sequence"/>
</dbReference>
<feature type="transmembrane region" description="Helical" evidence="5">
    <location>
        <begin position="458"/>
        <end position="476"/>
    </location>
</feature>
<feature type="transmembrane region" description="Helical" evidence="5">
    <location>
        <begin position="488"/>
        <end position="508"/>
    </location>
</feature>
<dbReference type="PANTHER" id="PTHR31086">
    <property type="entry name" value="ALUMINUM-ACTIVATED MALATE TRANSPORTER 10"/>
    <property type="match status" value="1"/>
</dbReference>
<protein>
    <submittedName>
        <fullName evidence="6">FUSC family protein</fullName>
    </submittedName>
</protein>
<dbReference type="OrthoDB" id="9807111at2"/>
<feature type="transmembrane region" description="Helical" evidence="5">
    <location>
        <begin position="84"/>
        <end position="103"/>
    </location>
</feature>
<evidence type="ECO:0000256" key="1">
    <source>
        <dbReference type="ARBA" id="ARBA00004141"/>
    </source>
</evidence>
<comment type="subcellular location">
    <subcellularLocation>
        <location evidence="1">Membrane</location>
        <topology evidence="1">Multi-pass membrane protein</topology>
    </subcellularLocation>
</comment>
<sequence length="658" mass="72423">MTPPIFHHRRWLFAFKTFAAAMIAYTVAVHIGLSQPYWAIVTAVVVMDPFTGAIRSKAVYRFVGTVAAGIIGLTLAGLFANTSLLLIISTGIVSAVLFGIGWMDRSPRAYGFRLCGLTLIIVIVPEISHPDAMFSHAIARVCEIGLGIIACSMVDSIVAPRSIRDSTEDKLRKMVSDGLEWFDDVLHNPEGSSVSSQDRMRMIGEATDLSMLGASLRYDPTVPRRDRKIAFAIQQRLLRLIPLVSAVEDRLSNLDSDHIDHLRPYLEEACRLLANGQYPPANFMATAIRDLEPEDVTWAFMTERNIARIITETLIRAAELKALQSALGTTRNLSPELEQEVSKTRQFPLLPDIHTAWGVGVSVLLTYGALALIWYLTAWPQAATAILIGCVSLAFMGGLDQAGMAIISFATTALLSAVLGGILYFGLLPMATEYGAFLLAMALFIMPLAAWAISNRGAILIIAMALSVLQLQGSYIQIGFDTYFEGSFASFVGLFTAYYSVVLLRQLGAHHVVTRFTRQFRRDIASLTRHASQHDRDLYVARAIDRIGALTSRMTAIDSEKESALLMTRLRAGANIADLRFAIDRYSGEIRNKVEQIFDHIRGEINDTTASPELLSRIDQALTAAVYGPASKDPHVMRGLIGLRFALFRTSPPWRPVS</sequence>
<dbReference type="Pfam" id="PF04632">
    <property type="entry name" value="FUSC"/>
    <property type="match status" value="1"/>
</dbReference>
<keyword evidence="2 5" id="KW-0812">Transmembrane</keyword>
<feature type="transmembrane region" description="Helical" evidence="5">
    <location>
        <begin position="382"/>
        <end position="399"/>
    </location>
</feature>
<dbReference type="GO" id="GO:0022857">
    <property type="term" value="F:transmembrane transporter activity"/>
    <property type="evidence" value="ECO:0007669"/>
    <property type="project" value="InterPro"/>
</dbReference>
<reference evidence="6 7" key="1">
    <citation type="submission" date="2018-09" db="EMBL/GenBank/DDBJ databases">
        <title>Altererythrobacter spongiae sp. nov., isolated from a marine sponge.</title>
        <authorList>
            <person name="Zhuang L."/>
            <person name="Luo L."/>
        </authorList>
    </citation>
    <scope>NUCLEOTIDE SEQUENCE [LARGE SCALE GENOMIC DNA]</scope>
    <source>
        <strain evidence="6 7">HN-Y73</strain>
    </source>
</reference>
<gene>
    <name evidence="6" type="ORF">D6851_14400</name>
</gene>
<accession>A0A420ECF0</accession>
<feature type="transmembrane region" description="Helical" evidence="5">
    <location>
        <begin position="110"/>
        <end position="127"/>
    </location>
</feature>
<dbReference type="EMBL" id="RAPF01000009">
    <property type="protein sequence ID" value="RKF18333.1"/>
    <property type="molecule type" value="Genomic_DNA"/>
</dbReference>
<dbReference type="GO" id="GO:0005886">
    <property type="term" value="C:plasma membrane"/>
    <property type="evidence" value="ECO:0007669"/>
    <property type="project" value="InterPro"/>
</dbReference>
<keyword evidence="7" id="KW-1185">Reference proteome</keyword>
<feature type="transmembrane region" description="Helical" evidence="5">
    <location>
        <begin position="355"/>
        <end position="376"/>
    </location>
</feature>
<keyword evidence="4 5" id="KW-0472">Membrane</keyword>
<dbReference type="AlphaFoldDB" id="A0A420ECF0"/>
<keyword evidence="3 5" id="KW-1133">Transmembrane helix</keyword>
<dbReference type="RefSeq" id="WP_120325607.1">
    <property type="nucleotide sequence ID" value="NZ_RAPF01000009.1"/>
</dbReference>
<organism evidence="6 7">
    <name type="scientific">Altericroceibacterium spongiae</name>
    <dbReference type="NCBI Taxonomy" id="2320269"/>
    <lineage>
        <taxon>Bacteria</taxon>
        <taxon>Pseudomonadati</taxon>
        <taxon>Pseudomonadota</taxon>
        <taxon>Alphaproteobacteria</taxon>
        <taxon>Sphingomonadales</taxon>
        <taxon>Erythrobacteraceae</taxon>
        <taxon>Altericroceibacterium</taxon>
    </lineage>
</organism>
<feature type="transmembrane region" description="Helical" evidence="5">
    <location>
        <begin position="406"/>
        <end position="428"/>
    </location>
</feature>
<feature type="transmembrane region" description="Helical" evidence="5">
    <location>
        <begin position="59"/>
        <end position="78"/>
    </location>
</feature>
<feature type="transmembrane region" description="Helical" evidence="5">
    <location>
        <begin position="434"/>
        <end position="453"/>
    </location>
</feature>
<dbReference type="InterPro" id="IPR006726">
    <property type="entry name" value="PHBA_efflux_AaeB/fusaric-R"/>
</dbReference>
<evidence type="ECO:0000256" key="3">
    <source>
        <dbReference type="ARBA" id="ARBA00022989"/>
    </source>
</evidence>
<name>A0A420ECF0_9SPHN</name>
<evidence type="ECO:0000313" key="7">
    <source>
        <dbReference type="Proteomes" id="UP000284395"/>
    </source>
</evidence>